<reference evidence="1 2" key="1">
    <citation type="submission" date="2024-01" db="EMBL/GenBank/DDBJ databases">
        <title>Seven novel Bacillus-like species.</title>
        <authorList>
            <person name="Liu G."/>
        </authorList>
    </citation>
    <scope>NUCLEOTIDE SEQUENCE [LARGE SCALE GENOMIC DNA]</scope>
    <source>
        <strain evidence="1 2">FJAT-51639</strain>
    </source>
</reference>
<name>A0ABU8FH42_9BACI</name>
<dbReference type="EMBL" id="JBAWSX010000006">
    <property type="protein sequence ID" value="MEI4802019.1"/>
    <property type="molecule type" value="Genomic_DNA"/>
</dbReference>
<evidence type="ECO:0000313" key="1">
    <source>
        <dbReference type="EMBL" id="MEI4802019.1"/>
    </source>
</evidence>
<organism evidence="1 2">
    <name type="scientific">Bacillus bruguierae</name>
    <dbReference type="NCBI Taxonomy" id="3127667"/>
    <lineage>
        <taxon>Bacteria</taxon>
        <taxon>Bacillati</taxon>
        <taxon>Bacillota</taxon>
        <taxon>Bacilli</taxon>
        <taxon>Bacillales</taxon>
        <taxon>Bacillaceae</taxon>
        <taxon>Bacillus</taxon>
    </lineage>
</organism>
<gene>
    <name evidence="1" type="primary">fbpA</name>
    <name evidence="1" type="ORF">WAZ07_11905</name>
</gene>
<comment type="caution">
    <text evidence="1">The sequence shown here is derived from an EMBL/GenBank/DDBJ whole genome shotgun (WGS) entry which is preliminary data.</text>
</comment>
<sequence>MQLHDFLLKEIYIEALIRRNVFKTEDGRDLWQASNEELHARLFGRDLLFDEEGTK</sequence>
<dbReference type="RefSeq" id="WP_336472634.1">
    <property type="nucleotide sequence ID" value="NZ_JBAWSX010000006.1"/>
</dbReference>
<accession>A0ABU8FH42</accession>
<dbReference type="InterPro" id="IPR025072">
    <property type="entry name" value="Fur_reg_FbpA"/>
</dbReference>
<keyword evidence="2" id="KW-1185">Reference proteome</keyword>
<dbReference type="Proteomes" id="UP001372526">
    <property type="component" value="Unassembled WGS sequence"/>
</dbReference>
<proteinExistence type="predicted"/>
<dbReference type="Pfam" id="PF13076">
    <property type="entry name" value="Fur_reg_FbpA"/>
    <property type="match status" value="1"/>
</dbReference>
<evidence type="ECO:0000313" key="2">
    <source>
        <dbReference type="Proteomes" id="UP001372526"/>
    </source>
</evidence>
<protein>
    <submittedName>
        <fullName evidence="1">Fur-regulated basic protein FbpA</fullName>
    </submittedName>
</protein>